<name>A0A0D5NQ86_9BACL</name>
<reference evidence="3" key="2">
    <citation type="submission" date="2015-03" db="EMBL/GenBank/DDBJ databases">
        <title>Genome sequence of Paenibacillus beijingensis strain DSM 24997T.</title>
        <authorList>
            <person name="Kwak Y."/>
            <person name="Shin J.-H."/>
        </authorList>
    </citation>
    <scope>NUCLEOTIDE SEQUENCE [LARGE SCALE GENOMIC DNA]</scope>
    <source>
        <strain evidence="3">DSM 24997</strain>
    </source>
</reference>
<dbReference type="AlphaFoldDB" id="A0A0D5NQ86"/>
<keyword evidence="1" id="KW-1133">Transmembrane helix</keyword>
<dbReference type="EMBL" id="CP011058">
    <property type="protein sequence ID" value="AJY77484.1"/>
    <property type="molecule type" value="Genomic_DNA"/>
</dbReference>
<accession>A0A0D5NQ86</accession>
<evidence type="ECO:0000313" key="3">
    <source>
        <dbReference type="Proteomes" id="UP000032633"/>
    </source>
</evidence>
<proteinExistence type="predicted"/>
<dbReference type="STRING" id="1126833.VN24_03960"/>
<sequence length="89" mass="10185">MVSMKKPDLDKHDVKRLFTFMNFAAWACLVTGVVLCLWRLSHFSDENLSLMVGIGFLIGSVFIYTAGASIYLVHREEEKERDADRTDDL</sequence>
<gene>
    <name evidence="2" type="ORF">VN24_03960</name>
</gene>
<feature type="transmembrane region" description="Helical" evidence="1">
    <location>
        <begin position="20"/>
        <end position="40"/>
    </location>
</feature>
<evidence type="ECO:0000256" key="1">
    <source>
        <dbReference type="SAM" id="Phobius"/>
    </source>
</evidence>
<dbReference type="OrthoDB" id="2679261at2"/>
<dbReference type="PATRIC" id="fig|1126833.4.peg.860"/>
<keyword evidence="1" id="KW-0472">Membrane</keyword>
<organism evidence="2 3">
    <name type="scientific">Paenibacillus beijingensis</name>
    <dbReference type="NCBI Taxonomy" id="1126833"/>
    <lineage>
        <taxon>Bacteria</taxon>
        <taxon>Bacillati</taxon>
        <taxon>Bacillota</taxon>
        <taxon>Bacilli</taxon>
        <taxon>Bacillales</taxon>
        <taxon>Paenibacillaceae</taxon>
        <taxon>Paenibacillus</taxon>
    </lineage>
</organism>
<dbReference type="HOGENOM" id="CLU_2410488_0_0_9"/>
<reference evidence="2 3" key="1">
    <citation type="journal article" date="2015" name="J. Biotechnol.">
        <title>Complete genome sequence of Paenibacillus beijingensis 7188(T) (=DSM 24997(T)), a novel rhizobacterium from jujube garden soil.</title>
        <authorList>
            <person name="Kwak Y."/>
            <person name="Shin J.H."/>
        </authorList>
    </citation>
    <scope>NUCLEOTIDE SEQUENCE [LARGE SCALE GENOMIC DNA]</scope>
    <source>
        <strain evidence="2 3">DSM 24997</strain>
    </source>
</reference>
<keyword evidence="3" id="KW-1185">Reference proteome</keyword>
<feature type="transmembrane region" description="Helical" evidence="1">
    <location>
        <begin position="52"/>
        <end position="73"/>
    </location>
</feature>
<protein>
    <submittedName>
        <fullName evidence="2">Uncharacterized protein</fullName>
    </submittedName>
</protein>
<dbReference type="KEGG" id="pbj:VN24_03960"/>
<dbReference type="Proteomes" id="UP000032633">
    <property type="component" value="Chromosome"/>
</dbReference>
<keyword evidence="1" id="KW-0812">Transmembrane</keyword>
<evidence type="ECO:0000313" key="2">
    <source>
        <dbReference type="EMBL" id="AJY77484.1"/>
    </source>
</evidence>